<dbReference type="EMBL" id="ML180016">
    <property type="protein sequence ID" value="THU79524.1"/>
    <property type="molecule type" value="Genomic_DNA"/>
</dbReference>
<keyword evidence="1" id="KW-0472">Membrane</keyword>
<evidence type="ECO:0000313" key="3">
    <source>
        <dbReference type="Proteomes" id="UP000297245"/>
    </source>
</evidence>
<keyword evidence="3" id="KW-1185">Reference proteome</keyword>
<evidence type="ECO:0000256" key="1">
    <source>
        <dbReference type="SAM" id="Phobius"/>
    </source>
</evidence>
<feature type="transmembrane region" description="Helical" evidence="1">
    <location>
        <begin position="5"/>
        <end position="22"/>
    </location>
</feature>
<name>A0A4S8KUF9_DENBC</name>
<protein>
    <submittedName>
        <fullName evidence="2">Uncharacterized protein</fullName>
    </submittedName>
</protein>
<dbReference type="AlphaFoldDB" id="A0A4S8KUF9"/>
<keyword evidence="1" id="KW-1133">Transmembrane helix</keyword>
<sequence length="157" mass="17463">TGGAIGVGCLFVIVVLVIYFLLTKIIYHIVARYGFSPTVKAFVKKYRAVEKAYLEKDRGDDTPKSLRSRLIEILMDLIVSVCLLLDDAILNRSEDTTIVDSAKIVAVDDLLIFATVILICVASKKVSDMNEAISKQEMMPEHKSEQELIDIGDVKKN</sequence>
<gene>
    <name evidence="2" type="ORF">K435DRAFT_785809</name>
</gene>
<reference evidence="2 3" key="1">
    <citation type="journal article" date="2019" name="Nat. Ecol. Evol.">
        <title>Megaphylogeny resolves global patterns of mushroom evolution.</title>
        <authorList>
            <person name="Varga T."/>
            <person name="Krizsan K."/>
            <person name="Foldi C."/>
            <person name="Dima B."/>
            <person name="Sanchez-Garcia M."/>
            <person name="Sanchez-Ramirez S."/>
            <person name="Szollosi G.J."/>
            <person name="Szarkandi J.G."/>
            <person name="Papp V."/>
            <person name="Albert L."/>
            <person name="Andreopoulos W."/>
            <person name="Angelini C."/>
            <person name="Antonin V."/>
            <person name="Barry K.W."/>
            <person name="Bougher N.L."/>
            <person name="Buchanan P."/>
            <person name="Buyck B."/>
            <person name="Bense V."/>
            <person name="Catcheside P."/>
            <person name="Chovatia M."/>
            <person name="Cooper J."/>
            <person name="Damon W."/>
            <person name="Desjardin D."/>
            <person name="Finy P."/>
            <person name="Geml J."/>
            <person name="Haridas S."/>
            <person name="Hughes K."/>
            <person name="Justo A."/>
            <person name="Karasinski D."/>
            <person name="Kautmanova I."/>
            <person name="Kiss B."/>
            <person name="Kocsube S."/>
            <person name="Kotiranta H."/>
            <person name="LaButti K.M."/>
            <person name="Lechner B.E."/>
            <person name="Liimatainen K."/>
            <person name="Lipzen A."/>
            <person name="Lukacs Z."/>
            <person name="Mihaltcheva S."/>
            <person name="Morgado L.N."/>
            <person name="Niskanen T."/>
            <person name="Noordeloos M.E."/>
            <person name="Ohm R.A."/>
            <person name="Ortiz-Santana B."/>
            <person name="Ovrebo C."/>
            <person name="Racz N."/>
            <person name="Riley R."/>
            <person name="Savchenko A."/>
            <person name="Shiryaev A."/>
            <person name="Soop K."/>
            <person name="Spirin V."/>
            <person name="Szebenyi C."/>
            <person name="Tomsovsky M."/>
            <person name="Tulloss R.E."/>
            <person name="Uehling J."/>
            <person name="Grigoriev I.V."/>
            <person name="Vagvolgyi C."/>
            <person name="Papp T."/>
            <person name="Martin F.M."/>
            <person name="Miettinen O."/>
            <person name="Hibbett D.S."/>
            <person name="Nagy L.G."/>
        </authorList>
    </citation>
    <scope>NUCLEOTIDE SEQUENCE [LARGE SCALE GENOMIC DNA]</scope>
    <source>
        <strain evidence="2 3">CBS 962.96</strain>
    </source>
</reference>
<proteinExistence type="predicted"/>
<evidence type="ECO:0000313" key="2">
    <source>
        <dbReference type="EMBL" id="THU79524.1"/>
    </source>
</evidence>
<organism evidence="2 3">
    <name type="scientific">Dendrothele bispora (strain CBS 962.96)</name>
    <dbReference type="NCBI Taxonomy" id="1314807"/>
    <lineage>
        <taxon>Eukaryota</taxon>
        <taxon>Fungi</taxon>
        <taxon>Dikarya</taxon>
        <taxon>Basidiomycota</taxon>
        <taxon>Agaricomycotina</taxon>
        <taxon>Agaricomycetes</taxon>
        <taxon>Agaricomycetidae</taxon>
        <taxon>Agaricales</taxon>
        <taxon>Agaricales incertae sedis</taxon>
        <taxon>Dendrothele</taxon>
    </lineage>
</organism>
<dbReference type="Proteomes" id="UP000297245">
    <property type="component" value="Unassembled WGS sequence"/>
</dbReference>
<accession>A0A4S8KUF9</accession>
<keyword evidence="1" id="KW-0812">Transmembrane</keyword>
<feature type="non-terminal residue" evidence="2">
    <location>
        <position position="1"/>
    </location>
</feature>